<keyword evidence="4" id="KW-1185">Reference proteome</keyword>
<reference evidence="3" key="2">
    <citation type="submission" date="2023-06" db="EMBL/GenBank/DDBJ databases">
        <authorList>
            <consortium name="Lawrence Berkeley National Laboratory"/>
            <person name="Mondo S.J."/>
            <person name="Hensen N."/>
            <person name="Bonometti L."/>
            <person name="Westerberg I."/>
            <person name="Brannstrom I.O."/>
            <person name="Guillou S."/>
            <person name="Cros-Aarteil S."/>
            <person name="Calhoun S."/>
            <person name="Haridas S."/>
            <person name="Kuo A."/>
            <person name="Pangilinan J."/>
            <person name="Riley R."/>
            <person name="Labutti K."/>
            <person name="Andreopoulos B."/>
            <person name="Lipzen A."/>
            <person name="Chen C."/>
            <person name="Yanf M."/>
            <person name="Daum C."/>
            <person name="Ng V."/>
            <person name="Clum A."/>
            <person name="Steindorff A."/>
            <person name="Ohm R."/>
            <person name="Martin F."/>
            <person name="Silar P."/>
            <person name="Natvig D."/>
            <person name="Lalanne C."/>
            <person name="Gautier V."/>
            <person name="Ament-Velasquez S.L."/>
            <person name="Kruys A."/>
            <person name="Hutchinson M.I."/>
            <person name="Powell A.J."/>
            <person name="Barry K."/>
            <person name="Miller A.N."/>
            <person name="Grigoriev I.V."/>
            <person name="Debuchy R."/>
            <person name="Gladieux P."/>
            <person name="Thoren M.H."/>
            <person name="Johannesson H."/>
        </authorList>
    </citation>
    <scope>NUCLEOTIDE SEQUENCE</scope>
    <source>
        <strain evidence="3">PSN324</strain>
    </source>
</reference>
<feature type="transmembrane region" description="Helical" evidence="2">
    <location>
        <begin position="138"/>
        <end position="158"/>
    </location>
</feature>
<feature type="transmembrane region" description="Helical" evidence="2">
    <location>
        <begin position="67"/>
        <end position="87"/>
    </location>
</feature>
<comment type="caution">
    <text evidence="3">The sequence shown here is derived from an EMBL/GenBank/DDBJ whole genome shotgun (WGS) entry which is preliminary data.</text>
</comment>
<evidence type="ECO:0000313" key="3">
    <source>
        <dbReference type="EMBL" id="KAK4466837.1"/>
    </source>
</evidence>
<keyword evidence="2" id="KW-1133">Transmembrane helix</keyword>
<evidence type="ECO:0000256" key="2">
    <source>
        <dbReference type="SAM" id="Phobius"/>
    </source>
</evidence>
<feature type="compositionally biased region" description="Polar residues" evidence="1">
    <location>
        <begin position="328"/>
        <end position="345"/>
    </location>
</feature>
<feature type="transmembrane region" description="Helical" evidence="2">
    <location>
        <begin position="217"/>
        <end position="237"/>
    </location>
</feature>
<dbReference type="AlphaFoldDB" id="A0AAV9I5L1"/>
<protein>
    <submittedName>
        <fullName evidence="3">Uncharacterized protein</fullName>
    </submittedName>
</protein>
<feature type="compositionally biased region" description="Basic and acidic residues" evidence="1">
    <location>
        <begin position="352"/>
        <end position="361"/>
    </location>
</feature>
<organism evidence="3 4">
    <name type="scientific">Cladorrhinum samala</name>
    <dbReference type="NCBI Taxonomy" id="585594"/>
    <lineage>
        <taxon>Eukaryota</taxon>
        <taxon>Fungi</taxon>
        <taxon>Dikarya</taxon>
        <taxon>Ascomycota</taxon>
        <taxon>Pezizomycotina</taxon>
        <taxon>Sordariomycetes</taxon>
        <taxon>Sordariomycetidae</taxon>
        <taxon>Sordariales</taxon>
        <taxon>Podosporaceae</taxon>
        <taxon>Cladorrhinum</taxon>
    </lineage>
</organism>
<feature type="region of interest" description="Disordered" evidence="1">
    <location>
        <begin position="328"/>
        <end position="384"/>
    </location>
</feature>
<proteinExistence type="predicted"/>
<dbReference type="Proteomes" id="UP001321749">
    <property type="component" value="Unassembled WGS sequence"/>
</dbReference>
<reference evidence="3" key="1">
    <citation type="journal article" date="2023" name="Mol. Phylogenet. Evol.">
        <title>Genome-scale phylogeny and comparative genomics of the fungal order Sordariales.</title>
        <authorList>
            <person name="Hensen N."/>
            <person name="Bonometti L."/>
            <person name="Westerberg I."/>
            <person name="Brannstrom I.O."/>
            <person name="Guillou S."/>
            <person name="Cros-Aarteil S."/>
            <person name="Calhoun S."/>
            <person name="Haridas S."/>
            <person name="Kuo A."/>
            <person name="Mondo S."/>
            <person name="Pangilinan J."/>
            <person name="Riley R."/>
            <person name="LaButti K."/>
            <person name="Andreopoulos B."/>
            <person name="Lipzen A."/>
            <person name="Chen C."/>
            <person name="Yan M."/>
            <person name="Daum C."/>
            <person name="Ng V."/>
            <person name="Clum A."/>
            <person name="Steindorff A."/>
            <person name="Ohm R.A."/>
            <person name="Martin F."/>
            <person name="Silar P."/>
            <person name="Natvig D.O."/>
            <person name="Lalanne C."/>
            <person name="Gautier V."/>
            <person name="Ament-Velasquez S.L."/>
            <person name="Kruys A."/>
            <person name="Hutchinson M.I."/>
            <person name="Powell A.J."/>
            <person name="Barry K."/>
            <person name="Miller A.N."/>
            <person name="Grigoriev I.V."/>
            <person name="Debuchy R."/>
            <person name="Gladieux P."/>
            <person name="Hiltunen Thoren M."/>
            <person name="Johannesson H."/>
        </authorList>
    </citation>
    <scope>NUCLEOTIDE SEQUENCE</scope>
    <source>
        <strain evidence="3">PSN324</strain>
    </source>
</reference>
<accession>A0AAV9I5L1</accession>
<feature type="compositionally biased region" description="Basic and acidic residues" evidence="1">
    <location>
        <begin position="373"/>
        <end position="384"/>
    </location>
</feature>
<gene>
    <name evidence="3" type="ORF">QBC42DRAFT_318959</name>
</gene>
<evidence type="ECO:0000313" key="4">
    <source>
        <dbReference type="Proteomes" id="UP001321749"/>
    </source>
</evidence>
<dbReference type="EMBL" id="MU864929">
    <property type="protein sequence ID" value="KAK4466837.1"/>
    <property type="molecule type" value="Genomic_DNA"/>
</dbReference>
<name>A0AAV9I5L1_9PEZI</name>
<feature type="transmembrane region" description="Helical" evidence="2">
    <location>
        <begin position="179"/>
        <end position="205"/>
    </location>
</feature>
<keyword evidence="2" id="KW-0812">Transmembrane</keyword>
<sequence>MTSFCDYLPSEPAELFKSGRRFAHHPEFYALASNFYGPGYVYCWYLLIFSVFLKWSVHAKPRIRLELYGIALYPALAATDMLIQSLITLRIQHRSEGVLCFLFSPYWGDLEGTQLQRFDDNPLGEDVLHFGQKIIRLAAPHAICYPFAYLCFLVWISNTDNLTDERGTARVWLRRASRYVSFALAVYHLTLAIDHFGYSLAASFFPGETARFMMNSVFRVGSLIPGFPAFIVSINCFGLKKPLALVISIILVAVAVGGLVAVDAYATYPLYPDLGISLSGKDQLSALLAGTLNLESTAYSLLLRSHRSTLYPSLEPIEVANLDRVVATSGSPDKTSKSTRIQASRTGADVDIGFHKSEKPNQRIMEGSASAKKRSDWLEKEPRQ</sequence>
<evidence type="ECO:0000256" key="1">
    <source>
        <dbReference type="SAM" id="MobiDB-lite"/>
    </source>
</evidence>
<feature type="transmembrane region" description="Helical" evidence="2">
    <location>
        <begin position="35"/>
        <end position="55"/>
    </location>
</feature>
<feature type="transmembrane region" description="Helical" evidence="2">
    <location>
        <begin position="244"/>
        <end position="266"/>
    </location>
</feature>
<keyword evidence="2" id="KW-0472">Membrane</keyword>